<name>A0A411PK09_9GAMM</name>
<dbReference type="CDD" id="cd19094">
    <property type="entry name" value="AKR_Tas-like"/>
    <property type="match status" value="1"/>
</dbReference>
<dbReference type="PANTHER" id="PTHR43364">
    <property type="entry name" value="NADH-SPECIFIC METHYLGLYOXAL REDUCTASE-RELATED"/>
    <property type="match status" value="1"/>
</dbReference>
<accession>A0A411PK09</accession>
<protein>
    <recommendedName>
        <fullName evidence="4">Protein tas</fullName>
    </recommendedName>
</protein>
<sequence>MEYQRLGLSTLEVSKLCLGTMTWGDQNTQADAFEQLDYAIAQGINFIDTAEMYPVPPQSSTQGETERIIGNYLKQRGNRDNLVIATKVAAPGVKGDPLRPNMALDWRNIHQAVEESLTRLQIDTIDLYQVHWPERNTNYFGQFMYEHDEDEHATPILDTLEALSELVKQGKIRYIGISNETPWGFMKYLKLAEKHELPRVVSIQNPYSLLNRSFEMGNSEISLREEVPLLPYSPMAFGALSGKYLNNQAPADARMTLSPRFTRYTSTPMAIEATQAYVDLAREFNLSPAQMALAFVQSRKFVGSTIIGASKLEQLKENIASQELVLSGELQTRIDELSALYRFPCP</sequence>
<gene>
    <name evidence="6" type="ORF">EXU30_14340</name>
</gene>
<organism evidence="6 7">
    <name type="scientific">Shewanella maritima</name>
    <dbReference type="NCBI Taxonomy" id="2520507"/>
    <lineage>
        <taxon>Bacteria</taxon>
        <taxon>Pseudomonadati</taxon>
        <taxon>Pseudomonadota</taxon>
        <taxon>Gammaproteobacteria</taxon>
        <taxon>Alteromonadales</taxon>
        <taxon>Shewanellaceae</taxon>
        <taxon>Shewanella</taxon>
    </lineage>
</organism>
<keyword evidence="2" id="KW-0560">Oxidoreductase</keyword>
<dbReference type="RefSeq" id="WP_130601155.1">
    <property type="nucleotide sequence ID" value="NZ_CP036200.1"/>
</dbReference>
<keyword evidence="7" id="KW-1185">Reference proteome</keyword>
<evidence type="ECO:0000259" key="5">
    <source>
        <dbReference type="Pfam" id="PF00248"/>
    </source>
</evidence>
<feature type="domain" description="NADP-dependent oxidoreductase" evidence="5">
    <location>
        <begin position="15"/>
        <end position="338"/>
    </location>
</feature>
<dbReference type="InterPro" id="IPR023210">
    <property type="entry name" value="NADP_OxRdtase_dom"/>
</dbReference>
<dbReference type="Gene3D" id="3.20.20.100">
    <property type="entry name" value="NADP-dependent oxidoreductase domain"/>
    <property type="match status" value="1"/>
</dbReference>
<dbReference type="Pfam" id="PF00248">
    <property type="entry name" value="Aldo_ket_red"/>
    <property type="match status" value="1"/>
</dbReference>
<dbReference type="PANTHER" id="PTHR43364:SF4">
    <property type="entry name" value="NAD(P)-LINKED OXIDOREDUCTASE SUPERFAMILY PROTEIN"/>
    <property type="match status" value="1"/>
</dbReference>
<evidence type="ECO:0000256" key="4">
    <source>
        <dbReference type="ARBA" id="ARBA00070119"/>
    </source>
</evidence>
<evidence type="ECO:0000256" key="1">
    <source>
        <dbReference type="ARBA" id="ARBA00022857"/>
    </source>
</evidence>
<dbReference type="SUPFAM" id="SSF51430">
    <property type="entry name" value="NAD(P)-linked oxidoreductase"/>
    <property type="match status" value="1"/>
</dbReference>
<dbReference type="FunFam" id="3.20.20.100:FF:000005">
    <property type="entry name" value="NADP(H)-dependent aldo-keto reductase"/>
    <property type="match status" value="1"/>
</dbReference>
<dbReference type="InterPro" id="IPR050523">
    <property type="entry name" value="AKR_Detox_Biosynth"/>
</dbReference>
<dbReference type="KEGG" id="smai:EXU30_14340"/>
<reference evidence="6 7" key="1">
    <citation type="submission" date="2019-02" db="EMBL/GenBank/DDBJ databases">
        <title>Shewanella sp. D4-2 isolated from Dokdo Island.</title>
        <authorList>
            <person name="Baek K."/>
        </authorList>
    </citation>
    <scope>NUCLEOTIDE SEQUENCE [LARGE SCALE GENOMIC DNA]</scope>
    <source>
        <strain evidence="6 7">D4-2</strain>
    </source>
</reference>
<dbReference type="AlphaFoldDB" id="A0A411PK09"/>
<dbReference type="Proteomes" id="UP000291106">
    <property type="component" value="Chromosome"/>
</dbReference>
<dbReference type="OrthoDB" id="9772407at2"/>
<comment type="similarity">
    <text evidence="3">Belongs to the aldo/keto reductase family. Aldo/keto reductase 2 subfamily.</text>
</comment>
<evidence type="ECO:0000256" key="2">
    <source>
        <dbReference type="ARBA" id="ARBA00023002"/>
    </source>
</evidence>
<dbReference type="GO" id="GO:0016491">
    <property type="term" value="F:oxidoreductase activity"/>
    <property type="evidence" value="ECO:0007669"/>
    <property type="project" value="UniProtKB-KW"/>
</dbReference>
<proteinExistence type="inferred from homology"/>
<evidence type="ECO:0000313" key="6">
    <source>
        <dbReference type="EMBL" id="QBF83740.1"/>
    </source>
</evidence>
<evidence type="ECO:0000256" key="3">
    <source>
        <dbReference type="ARBA" id="ARBA00038157"/>
    </source>
</evidence>
<evidence type="ECO:0000313" key="7">
    <source>
        <dbReference type="Proteomes" id="UP000291106"/>
    </source>
</evidence>
<dbReference type="NCBIfam" id="NF007912">
    <property type="entry name" value="PRK10625.1"/>
    <property type="match status" value="1"/>
</dbReference>
<dbReference type="InterPro" id="IPR036812">
    <property type="entry name" value="NAD(P)_OxRdtase_dom_sf"/>
</dbReference>
<keyword evidence="1" id="KW-0521">NADP</keyword>
<dbReference type="EMBL" id="CP036200">
    <property type="protein sequence ID" value="QBF83740.1"/>
    <property type="molecule type" value="Genomic_DNA"/>
</dbReference>